<dbReference type="EMBL" id="JBGQPK010000010">
    <property type="protein sequence ID" value="MFL2028773.1"/>
    <property type="molecule type" value="Genomic_DNA"/>
</dbReference>
<feature type="compositionally biased region" description="Basic and acidic residues" evidence="1">
    <location>
        <begin position="119"/>
        <end position="129"/>
    </location>
</feature>
<sequence>MPRWFFAVTLLLVTGLLSGCGQDEVRKEKAALASSSARLESRSSALDERESSLDQARDDSESESIAESESREVTESESQDKLDKQAESMSSQAESVSAAATSISENQINSPVQAVDWVKQQRGETDDQGKISWQAGATGEKDGQHYFAVQGQRDDHKNDGALDLLVLGSGEIVTRDSDAGQALVK</sequence>
<comment type="caution">
    <text evidence="2">The sequence shown here is derived from an EMBL/GenBank/DDBJ whole genome shotgun (WGS) entry which is preliminary data.</text>
</comment>
<evidence type="ECO:0000313" key="3">
    <source>
        <dbReference type="Proteomes" id="UP001625389"/>
    </source>
</evidence>
<keyword evidence="3" id="KW-1185">Reference proteome</keyword>
<evidence type="ECO:0008006" key="4">
    <source>
        <dbReference type="Google" id="ProtNLM"/>
    </source>
</evidence>
<proteinExistence type="predicted"/>
<evidence type="ECO:0000313" key="2">
    <source>
        <dbReference type="EMBL" id="MFL2028773.1"/>
    </source>
</evidence>
<dbReference type="RefSeq" id="WP_125549946.1">
    <property type="nucleotide sequence ID" value="NZ_JBGQPK010000010.1"/>
</dbReference>
<name>A0ABW8UBL4_9LACO</name>
<protein>
    <recommendedName>
        <fullName evidence="4">Lipoprotein</fullName>
    </recommendedName>
</protein>
<feature type="compositionally biased region" description="Basic and acidic residues" evidence="1">
    <location>
        <begin position="68"/>
        <end position="86"/>
    </location>
</feature>
<reference evidence="2 3" key="1">
    <citation type="submission" date="2024-08" db="EMBL/GenBank/DDBJ databases">
        <authorList>
            <person name="Arias E."/>
        </authorList>
    </citation>
    <scope>NUCLEOTIDE SEQUENCE [LARGE SCALE GENOMIC DNA]</scope>
    <source>
        <strain evidence="2 3">FAM 25317</strain>
    </source>
</reference>
<accession>A0ABW8UBL4</accession>
<feature type="region of interest" description="Disordered" evidence="1">
    <location>
        <begin position="31"/>
        <end position="130"/>
    </location>
</feature>
<dbReference type="PROSITE" id="PS51257">
    <property type="entry name" value="PROKAR_LIPOPROTEIN"/>
    <property type="match status" value="1"/>
</dbReference>
<evidence type="ECO:0000256" key="1">
    <source>
        <dbReference type="SAM" id="MobiDB-lite"/>
    </source>
</evidence>
<gene>
    <name evidence="2" type="ORF">ACEN34_03995</name>
</gene>
<feature type="compositionally biased region" description="Basic and acidic residues" evidence="1">
    <location>
        <begin position="39"/>
        <end position="59"/>
    </location>
</feature>
<dbReference type="Proteomes" id="UP001625389">
    <property type="component" value="Unassembled WGS sequence"/>
</dbReference>
<organism evidence="2 3">
    <name type="scientific">Loigolactobacillus zhaoyuanensis</name>
    <dbReference type="NCBI Taxonomy" id="2486017"/>
    <lineage>
        <taxon>Bacteria</taxon>
        <taxon>Bacillati</taxon>
        <taxon>Bacillota</taxon>
        <taxon>Bacilli</taxon>
        <taxon>Lactobacillales</taxon>
        <taxon>Lactobacillaceae</taxon>
        <taxon>Loigolactobacillus</taxon>
    </lineage>
</organism>
<feature type="compositionally biased region" description="Polar residues" evidence="1">
    <location>
        <begin position="87"/>
        <end position="112"/>
    </location>
</feature>